<name>A0ABT7VUQ1_9GAMM</name>
<keyword evidence="7" id="KW-1185">Reference proteome</keyword>
<protein>
    <submittedName>
        <fullName evidence="6">Protein kinase</fullName>
    </submittedName>
</protein>
<keyword evidence="2" id="KW-0547">Nucleotide-binding</keyword>
<keyword evidence="1" id="KW-0808">Transferase</keyword>
<comment type="caution">
    <text evidence="6">The sequence shown here is derived from an EMBL/GenBank/DDBJ whole genome shotgun (WGS) entry which is preliminary data.</text>
</comment>
<dbReference type="Pfam" id="PF00069">
    <property type="entry name" value="Pkinase"/>
    <property type="match status" value="1"/>
</dbReference>
<proteinExistence type="predicted"/>
<dbReference type="Gene3D" id="1.25.40.10">
    <property type="entry name" value="Tetratricopeptide repeat domain"/>
    <property type="match status" value="1"/>
</dbReference>
<dbReference type="SUPFAM" id="SSF56112">
    <property type="entry name" value="Protein kinase-like (PK-like)"/>
    <property type="match status" value="1"/>
</dbReference>
<keyword evidence="3 6" id="KW-0418">Kinase</keyword>
<dbReference type="InterPro" id="IPR000719">
    <property type="entry name" value="Prot_kinase_dom"/>
</dbReference>
<keyword evidence="4" id="KW-0067">ATP-binding</keyword>
<dbReference type="PROSITE" id="PS50011">
    <property type="entry name" value="PROTEIN_KINASE_DOM"/>
    <property type="match status" value="1"/>
</dbReference>
<evidence type="ECO:0000313" key="7">
    <source>
        <dbReference type="Proteomes" id="UP001171945"/>
    </source>
</evidence>
<organism evidence="6 7">
    <name type="scientific">Candidatus Marithioploca araucensis</name>
    <dbReference type="NCBI Taxonomy" id="70273"/>
    <lineage>
        <taxon>Bacteria</taxon>
        <taxon>Pseudomonadati</taxon>
        <taxon>Pseudomonadota</taxon>
        <taxon>Gammaproteobacteria</taxon>
        <taxon>Thiotrichales</taxon>
        <taxon>Thiotrichaceae</taxon>
        <taxon>Candidatus Marithioploca</taxon>
    </lineage>
</organism>
<sequence>MPISERMFFTSAGENSCTAALWHFPFEKATAYMVMDYLEGYSLETILSQAGGCLPVDKALALISPLFDALVLIHAKQIYHRDISIQNVRVLKTGTPILIDFGAARHIVGKQSRSLDLVLKQGYSPLEQYSGHGKIGPWTDIYACGALLYLMITGLLPPAATDRFGEETLIAPAMLGVEISTAVNEAIMRALAIKLEERYQTVHAFKAALQGKTSTVSIPLVPIYSQRVKRRKSHRKFVTLIILSTLFLLMMPKGLFFDSADETILLKSLFMQIDTQLARENFTKPKGNNAYETYQQILEIAPDNAVAKTGLFNVAEYYFNEAMKAKAADKWEDSLKMIEQGLQVMPSHADLLTLRQNVKTHIAV</sequence>
<evidence type="ECO:0000256" key="3">
    <source>
        <dbReference type="ARBA" id="ARBA00022777"/>
    </source>
</evidence>
<dbReference type="SMART" id="SM00220">
    <property type="entry name" value="S_TKc"/>
    <property type="match status" value="1"/>
</dbReference>
<evidence type="ECO:0000256" key="1">
    <source>
        <dbReference type="ARBA" id="ARBA00022679"/>
    </source>
</evidence>
<dbReference type="Gene3D" id="1.10.510.10">
    <property type="entry name" value="Transferase(Phosphotransferase) domain 1"/>
    <property type="match status" value="1"/>
</dbReference>
<evidence type="ECO:0000313" key="6">
    <source>
        <dbReference type="EMBL" id="MDM8563283.1"/>
    </source>
</evidence>
<dbReference type="GO" id="GO:0016301">
    <property type="term" value="F:kinase activity"/>
    <property type="evidence" value="ECO:0007669"/>
    <property type="project" value="UniProtKB-KW"/>
</dbReference>
<dbReference type="PANTHER" id="PTHR43289:SF6">
    <property type="entry name" value="SERINE_THREONINE-PROTEIN KINASE NEKL-3"/>
    <property type="match status" value="1"/>
</dbReference>
<dbReference type="SUPFAM" id="SSF48452">
    <property type="entry name" value="TPR-like"/>
    <property type="match status" value="1"/>
</dbReference>
<dbReference type="EMBL" id="JAUCGM010000551">
    <property type="protein sequence ID" value="MDM8563283.1"/>
    <property type="molecule type" value="Genomic_DNA"/>
</dbReference>
<gene>
    <name evidence="6" type="ORF">QUF54_08010</name>
</gene>
<reference evidence="6" key="1">
    <citation type="submission" date="2023-06" db="EMBL/GenBank/DDBJ databases">
        <title>Uncultivated large filamentous bacteria from sulfidic sediments reveal new species and different genomic features in energy metabolism and defense.</title>
        <authorList>
            <person name="Fonseca A."/>
        </authorList>
    </citation>
    <scope>NUCLEOTIDE SEQUENCE</scope>
    <source>
        <strain evidence="6">HSG4</strain>
    </source>
</reference>
<accession>A0ABT7VUQ1</accession>
<dbReference type="Proteomes" id="UP001171945">
    <property type="component" value="Unassembled WGS sequence"/>
</dbReference>
<dbReference type="PANTHER" id="PTHR43289">
    <property type="entry name" value="MITOGEN-ACTIVATED PROTEIN KINASE KINASE KINASE 20-RELATED"/>
    <property type="match status" value="1"/>
</dbReference>
<evidence type="ECO:0000259" key="5">
    <source>
        <dbReference type="PROSITE" id="PS50011"/>
    </source>
</evidence>
<dbReference type="InterPro" id="IPR011009">
    <property type="entry name" value="Kinase-like_dom_sf"/>
</dbReference>
<feature type="domain" description="Protein kinase" evidence="5">
    <location>
        <begin position="1"/>
        <end position="221"/>
    </location>
</feature>
<feature type="non-terminal residue" evidence="6">
    <location>
        <position position="364"/>
    </location>
</feature>
<evidence type="ECO:0000256" key="2">
    <source>
        <dbReference type="ARBA" id="ARBA00022741"/>
    </source>
</evidence>
<dbReference type="InterPro" id="IPR011990">
    <property type="entry name" value="TPR-like_helical_dom_sf"/>
</dbReference>
<evidence type="ECO:0000256" key="4">
    <source>
        <dbReference type="ARBA" id="ARBA00022840"/>
    </source>
</evidence>